<name>A0AAE4YEE2_9RHOB</name>
<dbReference type="AlphaFoldDB" id="A0AAE4YEE2"/>
<dbReference type="Pfam" id="PF00174">
    <property type="entry name" value="Oxidored_molyb"/>
    <property type="match status" value="1"/>
</dbReference>
<dbReference type="Gene3D" id="3.90.420.10">
    <property type="entry name" value="Oxidoreductase, molybdopterin-binding domain"/>
    <property type="match status" value="1"/>
</dbReference>
<dbReference type="Proteomes" id="UP001193501">
    <property type="component" value="Unassembled WGS sequence"/>
</dbReference>
<protein>
    <submittedName>
        <fullName evidence="2">Molybdopterin-dependent oxidoreductase</fullName>
    </submittedName>
</protein>
<dbReference type="RefSeq" id="WP_168775174.1">
    <property type="nucleotide sequence ID" value="NZ_JAABNR010000010.1"/>
</dbReference>
<reference evidence="2" key="1">
    <citation type="submission" date="2020-01" db="EMBL/GenBank/DDBJ databases">
        <authorList>
            <person name="Chen W.-M."/>
        </authorList>
    </citation>
    <scope>NUCLEOTIDE SEQUENCE</scope>
    <source>
        <strain evidence="2">CYK-10</strain>
    </source>
</reference>
<dbReference type="EMBL" id="JAABNR010000010">
    <property type="protein sequence ID" value="NBZ88360.1"/>
    <property type="molecule type" value="Genomic_DNA"/>
</dbReference>
<evidence type="ECO:0000313" key="3">
    <source>
        <dbReference type="Proteomes" id="UP001193501"/>
    </source>
</evidence>
<evidence type="ECO:0000259" key="1">
    <source>
        <dbReference type="Pfam" id="PF00174"/>
    </source>
</evidence>
<feature type="domain" description="Oxidoreductase molybdopterin-binding" evidence="1">
    <location>
        <begin position="99"/>
        <end position="169"/>
    </location>
</feature>
<dbReference type="InterPro" id="IPR036374">
    <property type="entry name" value="OxRdtase_Mopterin-bd_sf"/>
</dbReference>
<gene>
    <name evidence="2" type="ORF">GV832_12280</name>
</gene>
<comment type="caution">
    <text evidence="2">The sequence shown here is derived from an EMBL/GenBank/DDBJ whole genome shotgun (WGS) entry which is preliminary data.</text>
</comment>
<keyword evidence="3" id="KW-1185">Reference proteome</keyword>
<sequence length="197" mass="21148">MSPGLSLPPRPQNAFRALTLAAALALAPPGLGVLWGLPAQAQTAAQTQPSSPVPQGPVILTVSGLDPEVAADGLMHFDREALAALGPVRFTTSSIWTEGRHEFTGIPLATLAQALKIDSKARIVLRALNHYQVEMPLAEARPGAPILAYEFDGKPMSIRDKGPIWVVYPYDADPKAYQTVTAFARSVWQLDHIEVLP</sequence>
<dbReference type="InterPro" id="IPR000572">
    <property type="entry name" value="OxRdtase_Mopterin-bd_dom"/>
</dbReference>
<evidence type="ECO:0000313" key="2">
    <source>
        <dbReference type="EMBL" id="NBZ88360.1"/>
    </source>
</evidence>
<organism evidence="2 3">
    <name type="scientific">Stagnihabitans tardus</name>
    <dbReference type="NCBI Taxonomy" id="2699202"/>
    <lineage>
        <taxon>Bacteria</taxon>
        <taxon>Pseudomonadati</taxon>
        <taxon>Pseudomonadota</taxon>
        <taxon>Alphaproteobacteria</taxon>
        <taxon>Rhodobacterales</taxon>
        <taxon>Paracoccaceae</taxon>
        <taxon>Stagnihabitans</taxon>
    </lineage>
</organism>
<proteinExistence type="predicted"/>
<dbReference type="SUPFAM" id="SSF56524">
    <property type="entry name" value="Oxidoreductase molybdopterin-binding domain"/>
    <property type="match status" value="1"/>
</dbReference>
<accession>A0AAE4YEE2</accession>